<dbReference type="Gene3D" id="3.40.50.150">
    <property type="entry name" value="Vaccinia Virus protein VP39"/>
    <property type="match status" value="1"/>
</dbReference>
<dbReference type="InterPro" id="IPR051052">
    <property type="entry name" value="Diverse_substrate_MTase"/>
</dbReference>
<dbReference type="PANTHER" id="PTHR44942:SF4">
    <property type="entry name" value="METHYLTRANSFERASE TYPE 11 DOMAIN-CONTAINING PROTEIN"/>
    <property type="match status" value="1"/>
</dbReference>
<evidence type="ECO:0000256" key="2">
    <source>
        <dbReference type="ARBA" id="ARBA00022603"/>
    </source>
</evidence>
<reference evidence="5 6" key="1">
    <citation type="submission" date="2016-10" db="EMBL/GenBank/DDBJ databases">
        <authorList>
            <person name="Varghese N."/>
            <person name="Submissions S."/>
        </authorList>
    </citation>
    <scope>NUCLEOTIDE SEQUENCE [LARGE SCALE GENOMIC DNA]</scope>
    <source>
        <strain evidence="5 6">DSM 9169</strain>
    </source>
</reference>
<dbReference type="Proteomes" id="UP000198976">
    <property type="component" value="Chromosome I"/>
</dbReference>
<dbReference type="CDD" id="cd02440">
    <property type="entry name" value="AdoMet_MTases"/>
    <property type="match status" value="1"/>
</dbReference>
<dbReference type="GO" id="GO:0008168">
    <property type="term" value="F:methyltransferase activity"/>
    <property type="evidence" value="ECO:0007669"/>
    <property type="project" value="UniProtKB-KW"/>
</dbReference>
<dbReference type="InterPro" id="IPR029063">
    <property type="entry name" value="SAM-dependent_MTases_sf"/>
</dbReference>
<dbReference type="InterPro" id="IPR013216">
    <property type="entry name" value="Methyltransf_11"/>
</dbReference>
<gene>
    <name evidence="5" type="ORF">SAMN04489714_0063</name>
</gene>
<accession>A0ABY0V4P0</accession>
<keyword evidence="2 5" id="KW-0489">Methyltransferase</keyword>
<name>A0ABY0V4P0_9ACTO</name>
<evidence type="ECO:0000256" key="3">
    <source>
        <dbReference type="ARBA" id="ARBA00022679"/>
    </source>
</evidence>
<feature type="domain" description="Methyltransferase type 11" evidence="4">
    <location>
        <begin position="56"/>
        <end position="172"/>
    </location>
</feature>
<evidence type="ECO:0000259" key="4">
    <source>
        <dbReference type="Pfam" id="PF08241"/>
    </source>
</evidence>
<dbReference type="Pfam" id="PF08241">
    <property type="entry name" value="Methyltransf_11"/>
    <property type="match status" value="1"/>
</dbReference>
<dbReference type="RefSeq" id="WP_092648060.1">
    <property type="nucleotide sequence ID" value="NZ_LT629792.1"/>
</dbReference>
<evidence type="ECO:0000256" key="1">
    <source>
        <dbReference type="ARBA" id="ARBA00008361"/>
    </source>
</evidence>
<evidence type="ECO:0000313" key="6">
    <source>
        <dbReference type="Proteomes" id="UP000198976"/>
    </source>
</evidence>
<sequence length="286" mass="31861">MPTSHIAKTDDVNPFERATSSYGHIRPGYPAAAVDTLIGACEASGLQTESPVRIADIGAGTGKMTFALARREVDVVAVEPARAMRDQLTGVLHGHDVADNSAMNEGDPAADGTPWHQAHSGLIRVTDGTGERTTLPDRSVDGAVFAQSWHWVDAHEASAELARIVRPGGVVAAVFNQMDVRMPWVHRLTRIMRSGDVHRPDKPPRWDPPITPATLHTCRWMHVLLPEQVMELARTRSSYLRASTAMRKRMQRNLHWYLYEHLRYESDQWVSIPVVTMTWIARNGLN</sequence>
<proteinExistence type="inferred from homology"/>
<keyword evidence="3" id="KW-0808">Transferase</keyword>
<dbReference type="GO" id="GO:0032259">
    <property type="term" value="P:methylation"/>
    <property type="evidence" value="ECO:0007669"/>
    <property type="project" value="UniProtKB-KW"/>
</dbReference>
<comment type="similarity">
    <text evidence="1">Belongs to the methyltransferase superfamily.</text>
</comment>
<dbReference type="SUPFAM" id="SSF53335">
    <property type="entry name" value="S-adenosyl-L-methionine-dependent methyltransferases"/>
    <property type="match status" value="1"/>
</dbReference>
<evidence type="ECO:0000313" key="5">
    <source>
        <dbReference type="EMBL" id="SDT85474.1"/>
    </source>
</evidence>
<keyword evidence="6" id="KW-1185">Reference proteome</keyword>
<dbReference type="EMBL" id="LT629792">
    <property type="protein sequence ID" value="SDT85474.1"/>
    <property type="molecule type" value="Genomic_DNA"/>
</dbReference>
<protein>
    <submittedName>
        <fullName evidence="5">Methyltransferase domain-containing protein</fullName>
    </submittedName>
</protein>
<dbReference type="PANTHER" id="PTHR44942">
    <property type="entry name" value="METHYLTRANSF_11 DOMAIN-CONTAINING PROTEIN"/>
    <property type="match status" value="1"/>
</dbReference>
<organism evidence="5 6">
    <name type="scientific">Schaalia radingae</name>
    <dbReference type="NCBI Taxonomy" id="131110"/>
    <lineage>
        <taxon>Bacteria</taxon>
        <taxon>Bacillati</taxon>
        <taxon>Actinomycetota</taxon>
        <taxon>Actinomycetes</taxon>
        <taxon>Actinomycetales</taxon>
        <taxon>Actinomycetaceae</taxon>
        <taxon>Schaalia</taxon>
    </lineage>
</organism>